<evidence type="ECO:0000256" key="3">
    <source>
        <dbReference type="ARBA" id="ARBA00022737"/>
    </source>
</evidence>
<evidence type="ECO:0000256" key="1">
    <source>
        <dbReference type="ARBA" id="ARBA00003476"/>
    </source>
</evidence>
<feature type="signal peptide" evidence="5">
    <location>
        <begin position="1"/>
        <end position="20"/>
    </location>
</feature>
<organism evidence="7 8">
    <name type="scientific">Alteromonas profundi</name>
    <dbReference type="NCBI Taxonomy" id="2696062"/>
    <lineage>
        <taxon>Bacteria</taxon>
        <taxon>Pseudomonadati</taxon>
        <taxon>Pseudomonadota</taxon>
        <taxon>Gammaproteobacteria</taxon>
        <taxon>Alteromonadales</taxon>
        <taxon>Alteromonadaceae</taxon>
        <taxon>Alteromonas/Salinimonas group</taxon>
        <taxon>Alteromonas</taxon>
    </lineage>
</organism>
<dbReference type="Gene3D" id="1.25.40.10">
    <property type="entry name" value="Tetratricopeptide repeat domain"/>
    <property type="match status" value="1"/>
</dbReference>
<keyword evidence="3" id="KW-0677">Repeat</keyword>
<dbReference type="InterPro" id="IPR008410">
    <property type="entry name" value="BCSC_C"/>
</dbReference>
<evidence type="ECO:0000313" key="8">
    <source>
        <dbReference type="Proteomes" id="UP000470213"/>
    </source>
</evidence>
<evidence type="ECO:0000256" key="4">
    <source>
        <dbReference type="ARBA" id="ARBA00022803"/>
    </source>
</evidence>
<dbReference type="GO" id="GO:0030244">
    <property type="term" value="P:cellulose biosynthetic process"/>
    <property type="evidence" value="ECO:0007669"/>
    <property type="project" value="InterPro"/>
</dbReference>
<dbReference type="EMBL" id="JAAAWN010000024">
    <property type="protein sequence ID" value="NDV92540.1"/>
    <property type="molecule type" value="Genomic_DNA"/>
</dbReference>
<name>A0A7X5LNB2_9ALTE</name>
<dbReference type="RefSeq" id="WP_163087343.1">
    <property type="nucleotide sequence ID" value="NZ_JAAAWN010000024.1"/>
</dbReference>
<protein>
    <submittedName>
        <fullName evidence="7">Cellulose synthase</fullName>
    </submittedName>
</protein>
<feature type="chain" id="PRO_5031515148" evidence="5">
    <location>
        <begin position="21"/>
        <end position="789"/>
    </location>
</feature>
<proteinExistence type="predicted"/>
<dbReference type="Pfam" id="PF05420">
    <property type="entry name" value="BCSC_C"/>
    <property type="match status" value="1"/>
</dbReference>
<comment type="function">
    <text evidence="1">Required for maximal bacterial cellulose synthesis.</text>
</comment>
<evidence type="ECO:0000256" key="2">
    <source>
        <dbReference type="ARBA" id="ARBA00022729"/>
    </source>
</evidence>
<evidence type="ECO:0000256" key="5">
    <source>
        <dbReference type="SAM" id="SignalP"/>
    </source>
</evidence>
<reference evidence="7 8" key="1">
    <citation type="submission" date="2020-01" db="EMBL/GenBank/DDBJ databases">
        <authorList>
            <person name="Chen J."/>
            <person name="Zhu S."/>
            <person name="Yang J."/>
        </authorList>
    </citation>
    <scope>NUCLEOTIDE SEQUENCE [LARGE SCALE GENOMIC DNA]</scope>
    <source>
        <strain evidence="7 8">345S023</strain>
    </source>
</reference>
<dbReference type="InterPro" id="IPR011990">
    <property type="entry name" value="TPR-like_helical_dom_sf"/>
</dbReference>
<accession>A0A7X5LNB2</accession>
<dbReference type="SUPFAM" id="SSF48452">
    <property type="entry name" value="TPR-like"/>
    <property type="match status" value="1"/>
</dbReference>
<feature type="domain" description="Cellulose synthase operon C C-terminal" evidence="6">
    <location>
        <begin position="457"/>
        <end position="764"/>
    </location>
</feature>
<keyword evidence="2 5" id="KW-0732">Signal</keyword>
<dbReference type="GO" id="GO:0019867">
    <property type="term" value="C:outer membrane"/>
    <property type="evidence" value="ECO:0007669"/>
    <property type="project" value="InterPro"/>
</dbReference>
<dbReference type="AlphaFoldDB" id="A0A7X5LNB2"/>
<evidence type="ECO:0000313" key="7">
    <source>
        <dbReference type="EMBL" id="NDV92540.1"/>
    </source>
</evidence>
<evidence type="ECO:0000259" key="6">
    <source>
        <dbReference type="Pfam" id="PF05420"/>
    </source>
</evidence>
<comment type="caution">
    <text evidence="7">The sequence shown here is derived from an EMBL/GenBank/DDBJ whole genome shotgun (WGS) entry which is preliminary data.</text>
</comment>
<dbReference type="Proteomes" id="UP000470213">
    <property type="component" value="Unassembled WGS sequence"/>
</dbReference>
<keyword evidence="8" id="KW-1185">Reference proteome</keyword>
<gene>
    <name evidence="7" type="ORF">GTH32_15305</name>
</gene>
<keyword evidence="4" id="KW-0802">TPR repeat</keyword>
<sequence>MSYRPHNYLFSCLLASGFFAANTLINTPAFAQVTTTYKSSDEHPNPIEQADPDVTGLWYHINQQQTALANQEAARLRRNYPYWAMSVELKEALEKLNIPSTARANPVVKPAKDAPLVRFSSWSNSKRAGISDSAFSRLSQLADTLARSDYHLLMGWSALERKQLSRAENHFKHAEYTASNRNEQQAAQAGLTALKQVRVDQAIARNDIPTIRQWLEEDNSAQVRTLVEGQGWKDYESDNFTHAQQWFALAGNKEGLWLSLQRQGDEHAAGVFACGLSNTEVFLKRCADYYASQQASLFQQGKLENSIQTALALKQIRPLKEGELALLGWAASDAGQDALAIDVFSKVLRATPNNEDVAGQLIRLYQRNQRSLAPLIRTNSQVRALVSKMHGAKAWPRKQFMYSYFSGDPRSTSVQSKAAFNMVAGVTTKQRSGEVGLGNFDILGSYIGVGSTLKQWRWQLALDYQQLYSGAPASNSWFASEQLTTTFAGITGLEDTGIRGEVEWQTNGFNFYGNLAYSLLDQPESASVTGQFSGTWYLSNTTLATTVFRQPKQDSLLSYAGTFDAAHEQTWGYVLSEGASALVAYSLKPQVSLAGTIKWEELKGEGVDDNQGLFLRTDISVNIAPSVSQQLDYWRIGPYVSYLGYNKNLSGFTYGHGGYFSPDYLVTIGAYSELLTREAHQWQVKLSTTLGFSKLKEDDNTRFPLDPDSSQTARLGQNKSSGLSGNMMIEGQYRLSDNWIVAGYVGKSFAVEYQAFEAGFQLRWRPGKGNGVTSDELLRSSPRLSGFAL</sequence>